<evidence type="ECO:0000256" key="6">
    <source>
        <dbReference type="SAM" id="Phobius"/>
    </source>
</evidence>
<dbReference type="GO" id="GO:0005789">
    <property type="term" value="C:endoplasmic reticulum membrane"/>
    <property type="evidence" value="ECO:0007669"/>
    <property type="project" value="TreeGrafter"/>
</dbReference>
<protein>
    <submittedName>
        <fullName evidence="7">Solute carrier family member b3</fullName>
    </submittedName>
</protein>
<feature type="transmembrane region" description="Helical" evidence="6">
    <location>
        <begin position="84"/>
        <end position="103"/>
    </location>
</feature>
<feature type="transmembrane region" description="Helical" evidence="6">
    <location>
        <begin position="123"/>
        <end position="140"/>
    </location>
</feature>
<dbReference type="Pfam" id="PF08449">
    <property type="entry name" value="UAA"/>
    <property type="match status" value="2"/>
</dbReference>
<reference evidence="7 8" key="1">
    <citation type="journal article" date="2018" name="BMC Genomics">
        <title>Genomic comparison of Trypanosoma conorhini and Trypanosoma rangeli to Trypanosoma cruzi strains of high and low virulence.</title>
        <authorList>
            <person name="Bradwell K.R."/>
            <person name="Koparde V.N."/>
            <person name="Matveyev A.V."/>
            <person name="Serrano M.G."/>
            <person name="Alves J.M."/>
            <person name="Parikh H."/>
            <person name="Huang B."/>
            <person name="Lee V."/>
            <person name="Espinosa-Alvarez O."/>
            <person name="Ortiz P.A."/>
            <person name="Costa-Martins A.G."/>
            <person name="Teixeira M.M."/>
            <person name="Buck G.A."/>
        </authorList>
    </citation>
    <scope>NUCLEOTIDE SEQUENCE [LARGE SCALE GENOMIC DNA]</scope>
    <source>
        <strain evidence="7 8">AM80</strain>
    </source>
</reference>
<dbReference type="VEuPathDB" id="TriTrypDB:TRSC58_03884"/>
<dbReference type="SUPFAM" id="SSF103481">
    <property type="entry name" value="Multidrug resistance efflux transporter EmrE"/>
    <property type="match status" value="1"/>
</dbReference>
<dbReference type="GO" id="GO:0046964">
    <property type="term" value="F:3'-phosphoadenosine 5'-phosphosulfate transmembrane transporter activity"/>
    <property type="evidence" value="ECO:0007669"/>
    <property type="project" value="TreeGrafter"/>
</dbReference>
<dbReference type="InterPro" id="IPR037185">
    <property type="entry name" value="EmrE-like"/>
</dbReference>
<name>A0A3R7KW97_TRYRA</name>
<dbReference type="OrthoDB" id="438495at2759"/>
<keyword evidence="5 6" id="KW-0472">Membrane</keyword>
<evidence type="ECO:0000256" key="4">
    <source>
        <dbReference type="ARBA" id="ARBA00022989"/>
    </source>
</evidence>
<dbReference type="Proteomes" id="UP000283634">
    <property type="component" value="Unassembled WGS sequence"/>
</dbReference>
<evidence type="ECO:0000313" key="7">
    <source>
        <dbReference type="EMBL" id="RNF02635.1"/>
    </source>
</evidence>
<dbReference type="AlphaFoldDB" id="A0A3R7KW97"/>
<feature type="transmembrane region" description="Helical" evidence="6">
    <location>
        <begin position="272"/>
        <end position="292"/>
    </location>
</feature>
<dbReference type="OMA" id="FYLPGFH"/>
<dbReference type="PANTHER" id="PTHR10778">
    <property type="entry name" value="SOLUTE CARRIER FAMILY 35 MEMBER B"/>
    <property type="match status" value="1"/>
</dbReference>
<organism evidence="7 8">
    <name type="scientific">Trypanosoma rangeli</name>
    <dbReference type="NCBI Taxonomy" id="5698"/>
    <lineage>
        <taxon>Eukaryota</taxon>
        <taxon>Discoba</taxon>
        <taxon>Euglenozoa</taxon>
        <taxon>Kinetoplastea</taxon>
        <taxon>Metakinetoplastina</taxon>
        <taxon>Trypanosomatida</taxon>
        <taxon>Trypanosomatidae</taxon>
        <taxon>Trypanosoma</taxon>
        <taxon>Herpetosoma</taxon>
    </lineage>
</organism>
<keyword evidence="3 6" id="KW-0812">Transmembrane</keyword>
<accession>A0A3R7KW97</accession>
<evidence type="ECO:0000256" key="3">
    <source>
        <dbReference type="ARBA" id="ARBA00022692"/>
    </source>
</evidence>
<evidence type="ECO:0000256" key="5">
    <source>
        <dbReference type="ARBA" id="ARBA00023136"/>
    </source>
</evidence>
<gene>
    <name evidence="7" type="ORF">TraAM80_06317</name>
</gene>
<keyword evidence="8" id="KW-1185">Reference proteome</keyword>
<dbReference type="EMBL" id="MKGL01000224">
    <property type="protein sequence ID" value="RNF02635.1"/>
    <property type="molecule type" value="Genomic_DNA"/>
</dbReference>
<feature type="transmembrane region" description="Helical" evidence="6">
    <location>
        <begin position="240"/>
        <end position="257"/>
    </location>
</feature>
<feature type="transmembrane region" description="Helical" evidence="6">
    <location>
        <begin position="345"/>
        <end position="365"/>
    </location>
</feature>
<feature type="transmembrane region" description="Helical" evidence="6">
    <location>
        <begin position="313"/>
        <end position="333"/>
    </location>
</feature>
<evidence type="ECO:0000256" key="1">
    <source>
        <dbReference type="ARBA" id="ARBA00004141"/>
    </source>
</evidence>
<comment type="subcellular location">
    <subcellularLocation>
        <location evidence="1">Membrane</location>
        <topology evidence="1">Multi-pass membrane protein</topology>
    </subcellularLocation>
</comment>
<sequence>MSDASRQAGATSRLFVLSVCVLVFHVLTSLAQEAVFYLPGFHHTLLLTCAQASCVACFAFVTLYRSLPVPSMSPWRRIVDARRVPVRTYLMIALMNTISVYLSNESSRLLSFSTQVVFKSGKLLVVWLVRYIAIELPAHLRATRTPWKSAKGGRVKGQQHHSPTGVPLVDVPYGCASVTIADAVVEGRMSSKLISVSAHDRGGPSTTCNVTATTVGGKSESDTFVHGAVSMDRSQALKEVTSCIAVVVGLVVFTYATTDTRTTKGAKMQESWWRLISGVTGLLVALLCDALMYLGEEKYCFMRHNASHEEVQFYVFFFSAVIGFILLVFSGDLRDAIDFVGRGRTFITLLLACSFFSYSGTFFLLRIVSEFNSSTATIVTSVRRSLTVLCSYVVYPKPFGFLHLVGVTFVMGGVWQYEQARRRRSTPATRMLDDAVLVEEEACM</sequence>
<keyword evidence="2" id="KW-0813">Transport</keyword>
<dbReference type="PANTHER" id="PTHR10778:SF8">
    <property type="entry name" value="ADENOSINE 3'-PHOSPHO 5'-PHOSPHOSULFATE TRANSPORTER 2"/>
    <property type="match status" value="1"/>
</dbReference>
<dbReference type="InterPro" id="IPR013657">
    <property type="entry name" value="SCL35B1-4/HUT1"/>
</dbReference>
<dbReference type="RefSeq" id="XP_029237036.1">
    <property type="nucleotide sequence ID" value="XM_029383168.1"/>
</dbReference>
<evidence type="ECO:0000256" key="2">
    <source>
        <dbReference type="ARBA" id="ARBA00022448"/>
    </source>
</evidence>
<dbReference type="GO" id="GO:0000139">
    <property type="term" value="C:Golgi membrane"/>
    <property type="evidence" value="ECO:0007669"/>
    <property type="project" value="TreeGrafter"/>
</dbReference>
<proteinExistence type="predicted"/>
<comment type="caution">
    <text evidence="7">The sequence shown here is derived from an EMBL/GenBank/DDBJ whole genome shotgun (WGS) entry which is preliminary data.</text>
</comment>
<evidence type="ECO:0000313" key="8">
    <source>
        <dbReference type="Proteomes" id="UP000283634"/>
    </source>
</evidence>
<feature type="transmembrane region" description="Helical" evidence="6">
    <location>
        <begin position="41"/>
        <end position="64"/>
    </location>
</feature>
<keyword evidence="4 6" id="KW-1133">Transmembrane helix</keyword>
<dbReference type="GeneID" id="40330250"/>